<keyword evidence="2" id="KW-1185">Reference proteome</keyword>
<organism evidence="1 2">
    <name type="scientific">Pisolithus microcarpus 441</name>
    <dbReference type="NCBI Taxonomy" id="765257"/>
    <lineage>
        <taxon>Eukaryota</taxon>
        <taxon>Fungi</taxon>
        <taxon>Dikarya</taxon>
        <taxon>Basidiomycota</taxon>
        <taxon>Agaricomycotina</taxon>
        <taxon>Agaricomycetes</taxon>
        <taxon>Agaricomycetidae</taxon>
        <taxon>Boletales</taxon>
        <taxon>Sclerodermatineae</taxon>
        <taxon>Pisolithaceae</taxon>
        <taxon>Pisolithus</taxon>
    </lineage>
</organism>
<dbReference type="HOGENOM" id="CLU_3107290_0_0_1"/>
<gene>
    <name evidence="1" type="ORF">PISMIDRAFT_18569</name>
</gene>
<proteinExistence type="predicted"/>
<dbReference type="Proteomes" id="UP000054018">
    <property type="component" value="Unassembled WGS sequence"/>
</dbReference>
<dbReference type="EMBL" id="KN834058">
    <property type="protein sequence ID" value="KIK12676.1"/>
    <property type="molecule type" value="Genomic_DNA"/>
</dbReference>
<sequence>MSGSLKLNSWLAAANEKTGCGDLRVGAWFPGILGGRGHRVDLLTLQSNVNS</sequence>
<evidence type="ECO:0000313" key="2">
    <source>
        <dbReference type="Proteomes" id="UP000054018"/>
    </source>
</evidence>
<evidence type="ECO:0000313" key="1">
    <source>
        <dbReference type="EMBL" id="KIK12676.1"/>
    </source>
</evidence>
<reference evidence="1 2" key="1">
    <citation type="submission" date="2014-04" db="EMBL/GenBank/DDBJ databases">
        <authorList>
            <consortium name="DOE Joint Genome Institute"/>
            <person name="Kuo A."/>
            <person name="Kohler A."/>
            <person name="Costa M.D."/>
            <person name="Nagy L.G."/>
            <person name="Floudas D."/>
            <person name="Copeland A."/>
            <person name="Barry K.W."/>
            <person name="Cichocki N."/>
            <person name="Veneault-Fourrey C."/>
            <person name="LaButti K."/>
            <person name="Lindquist E.A."/>
            <person name="Lipzen A."/>
            <person name="Lundell T."/>
            <person name="Morin E."/>
            <person name="Murat C."/>
            <person name="Sun H."/>
            <person name="Tunlid A."/>
            <person name="Henrissat B."/>
            <person name="Grigoriev I.V."/>
            <person name="Hibbett D.S."/>
            <person name="Martin F."/>
            <person name="Nordberg H.P."/>
            <person name="Cantor M.N."/>
            <person name="Hua S.X."/>
        </authorList>
    </citation>
    <scope>NUCLEOTIDE SEQUENCE [LARGE SCALE GENOMIC DNA]</scope>
    <source>
        <strain evidence="1 2">441</strain>
    </source>
</reference>
<name>A0A0C9Y6W6_9AGAM</name>
<dbReference type="AlphaFoldDB" id="A0A0C9Y6W6"/>
<protein>
    <submittedName>
        <fullName evidence="1">Unplaced genomic scaffold scaffold_374, whole genome shotgun sequence</fullName>
    </submittedName>
</protein>
<accession>A0A0C9Y6W6</accession>
<reference evidence="2" key="2">
    <citation type="submission" date="2015-01" db="EMBL/GenBank/DDBJ databases">
        <title>Evolutionary Origins and Diversification of the Mycorrhizal Mutualists.</title>
        <authorList>
            <consortium name="DOE Joint Genome Institute"/>
            <consortium name="Mycorrhizal Genomics Consortium"/>
            <person name="Kohler A."/>
            <person name="Kuo A."/>
            <person name="Nagy L.G."/>
            <person name="Floudas D."/>
            <person name="Copeland A."/>
            <person name="Barry K.W."/>
            <person name="Cichocki N."/>
            <person name="Veneault-Fourrey C."/>
            <person name="LaButti K."/>
            <person name="Lindquist E.A."/>
            <person name="Lipzen A."/>
            <person name="Lundell T."/>
            <person name="Morin E."/>
            <person name="Murat C."/>
            <person name="Riley R."/>
            <person name="Ohm R."/>
            <person name="Sun H."/>
            <person name="Tunlid A."/>
            <person name="Henrissat B."/>
            <person name="Grigoriev I.V."/>
            <person name="Hibbett D.S."/>
            <person name="Martin F."/>
        </authorList>
    </citation>
    <scope>NUCLEOTIDE SEQUENCE [LARGE SCALE GENOMIC DNA]</scope>
    <source>
        <strain evidence="2">441</strain>
    </source>
</reference>